<reference evidence="2" key="1">
    <citation type="submission" date="2021-12" db="EMBL/GenBank/DDBJ databases">
        <authorList>
            <person name="Martin H S."/>
        </authorList>
    </citation>
    <scope>NUCLEOTIDE SEQUENCE</scope>
</reference>
<dbReference type="AlphaFoldDB" id="A0A8J9W395"/>
<accession>A0A8J9W395</accession>
<feature type="compositionally biased region" description="Polar residues" evidence="1">
    <location>
        <begin position="25"/>
        <end position="47"/>
    </location>
</feature>
<evidence type="ECO:0000256" key="1">
    <source>
        <dbReference type="SAM" id="MobiDB-lite"/>
    </source>
</evidence>
<evidence type="ECO:0000313" key="3">
    <source>
        <dbReference type="Proteomes" id="UP000838878"/>
    </source>
</evidence>
<feature type="compositionally biased region" description="Acidic residues" evidence="1">
    <location>
        <begin position="14"/>
        <end position="24"/>
    </location>
</feature>
<dbReference type="Proteomes" id="UP000838878">
    <property type="component" value="Chromosome 5"/>
</dbReference>
<evidence type="ECO:0000313" key="2">
    <source>
        <dbReference type="EMBL" id="CAH0724932.1"/>
    </source>
</evidence>
<gene>
    <name evidence="2" type="ORF">BINO364_LOCUS10576</name>
</gene>
<feature type="compositionally biased region" description="Basic and acidic residues" evidence="1">
    <location>
        <begin position="1"/>
        <end position="13"/>
    </location>
</feature>
<organism evidence="2 3">
    <name type="scientific">Brenthis ino</name>
    <name type="common">lesser marbled fritillary</name>
    <dbReference type="NCBI Taxonomy" id="405034"/>
    <lineage>
        <taxon>Eukaryota</taxon>
        <taxon>Metazoa</taxon>
        <taxon>Ecdysozoa</taxon>
        <taxon>Arthropoda</taxon>
        <taxon>Hexapoda</taxon>
        <taxon>Insecta</taxon>
        <taxon>Pterygota</taxon>
        <taxon>Neoptera</taxon>
        <taxon>Endopterygota</taxon>
        <taxon>Lepidoptera</taxon>
        <taxon>Glossata</taxon>
        <taxon>Ditrysia</taxon>
        <taxon>Papilionoidea</taxon>
        <taxon>Nymphalidae</taxon>
        <taxon>Heliconiinae</taxon>
        <taxon>Argynnini</taxon>
        <taxon>Brenthis</taxon>
    </lineage>
</organism>
<dbReference type="OrthoDB" id="413361at2759"/>
<proteinExistence type="predicted"/>
<protein>
    <submittedName>
        <fullName evidence="2">Uncharacterized protein</fullName>
    </submittedName>
</protein>
<name>A0A8J9W395_9NEOP</name>
<feature type="region of interest" description="Disordered" evidence="1">
    <location>
        <begin position="1"/>
        <end position="50"/>
    </location>
</feature>
<dbReference type="EMBL" id="OV170225">
    <property type="protein sequence ID" value="CAH0724932.1"/>
    <property type="molecule type" value="Genomic_DNA"/>
</dbReference>
<keyword evidence="3" id="KW-1185">Reference proteome</keyword>
<sequence>MVEAVVDSKREECVQTEETPDISENDLTAVSNTTDPTYVYDGSSTSASEEDYFNAHSEEDNDITEQKIPILPAKRERRQPDRYGYSNLCAVDDPEIYGEITYDDAVNGPENEKWKEAMDEELKAFDENNAWEFVDAKEADRLVKSWLKYCSVLEDYSGRTEGRTAARVRALILLPACRCHAM</sequence>
<feature type="non-terminal residue" evidence="2">
    <location>
        <position position="182"/>
    </location>
</feature>